<organism evidence="1 2">
    <name type="scientific">Pristionchus fissidentatus</name>
    <dbReference type="NCBI Taxonomy" id="1538716"/>
    <lineage>
        <taxon>Eukaryota</taxon>
        <taxon>Metazoa</taxon>
        <taxon>Ecdysozoa</taxon>
        <taxon>Nematoda</taxon>
        <taxon>Chromadorea</taxon>
        <taxon>Rhabditida</taxon>
        <taxon>Rhabditina</taxon>
        <taxon>Diplogasteromorpha</taxon>
        <taxon>Diplogasteroidea</taxon>
        <taxon>Neodiplogasteridae</taxon>
        <taxon>Pristionchus</taxon>
    </lineage>
</organism>
<proteinExistence type="predicted"/>
<sequence length="74" mass="8817">RVEQLFARFYAYYLFVFRKSDEFSSLLTNIIRHVGVRIQNFDNISRGIAEENICNQCLQVNIVTREEYRPVEIA</sequence>
<reference evidence="1" key="1">
    <citation type="submission" date="2023-10" db="EMBL/GenBank/DDBJ databases">
        <title>Genome assembly of Pristionchus species.</title>
        <authorList>
            <person name="Yoshida K."/>
            <person name="Sommer R.J."/>
        </authorList>
    </citation>
    <scope>NUCLEOTIDE SEQUENCE</scope>
    <source>
        <strain evidence="1">RS5133</strain>
    </source>
</reference>
<comment type="caution">
    <text evidence="1">The sequence shown here is derived from an EMBL/GenBank/DDBJ whole genome shotgun (WGS) entry which is preliminary data.</text>
</comment>
<name>A0AAV5UU91_9BILA</name>
<evidence type="ECO:0000313" key="1">
    <source>
        <dbReference type="EMBL" id="GMT09852.1"/>
    </source>
</evidence>
<dbReference type="EMBL" id="BTSY01000001">
    <property type="protein sequence ID" value="GMT09852.1"/>
    <property type="molecule type" value="Genomic_DNA"/>
</dbReference>
<feature type="non-terminal residue" evidence="1">
    <location>
        <position position="74"/>
    </location>
</feature>
<evidence type="ECO:0000313" key="2">
    <source>
        <dbReference type="Proteomes" id="UP001432322"/>
    </source>
</evidence>
<dbReference type="AlphaFoldDB" id="A0AAV5UU91"/>
<protein>
    <submittedName>
        <fullName evidence="1">Uncharacterized protein</fullName>
    </submittedName>
</protein>
<feature type="non-terminal residue" evidence="1">
    <location>
        <position position="1"/>
    </location>
</feature>
<accession>A0AAV5UU91</accession>
<keyword evidence="2" id="KW-1185">Reference proteome</keyword>
<gene>
    <name evidence="1" type="ORF">PFISCL1PPCAC_1149</name>
</gene>
<dbReference type="Proteomes" id="UP001432322">
    <property type="component" value="Unassembled WGS sequence"/>
</dbReference>